<evidence type="ECO:0000313" key="2">
    <source>
        <dbReference type="EMBL" id="GIX86889.1"/>
    </source>
</evidence>
<reference evidence="2 3" key="1">
    <citation type="submission" date="2021-06" db="EMBL/GenBank/DDBJ databases">
        <title>Caerostris extrusa draft genome.</title>
        <authorList>
            <person name="Kono N."/>
            <person name="Arakawa K."/>
        </authorList>
    </citation>
    <scope>NUCLEOTIDE SEQUENCE [LARGE SCALE GENOMIC DNA]</scope>
</reference>
<dbReference type="EMBL" id="BPLR01021178">
    <property type="protein sequence ID" value="GIX86889.1"/>
    <property type="molecule type" value="Genomic_DNA"/>
</dbReference>
<organism evidence="2 3">
    <name type="scientific">Caerostris extrusa</name>
    <name type="common">Bark spider</name>
    <name type="synonym">Caerostris bankana</name>
    <dbReference type="NCBI Taxonomy" id="172846"/>
    <lineage>
        <taxon>Eukaryota</taxon>
        <taxon>Metazoa</taxon>
        <taxon>Ecdysozoa</taxon>
        <taxon>Arthropoda</taxon>
        <taxon>Chelicerata</taxon>
        <taxon>Arachnida</taxon>
        <taxon>Araneae</taxon>
        <taxon>Araneomorphae</taxon>
        <taxon>Entelegynae</taxon>
        <taxon>Araneoidea</taxon>
        <taxon>Araneidae</taxon>
        <taxon>Caerostris</taxon>
    </lineage>
</organism>
<keyword evidence="1" id="KW-0472">Membrane</keyword>
<keyword evidence="1" id="KW-0812">Transmembrane</keyword>
<feature type="transmembrane region" description="Helical" evidence="1">
    <location>
        <begin position="21"/>
        <end position="38"/>
    </location>
</feature>
<dbReference type="AlphaFoldDB" id="A0AAV4NQ20"/>
<sequence>MRKVKVIRDFVIRVLKRSWKFFRVSVLGAQIALVFGTQKNHVRDLKMRKGNLTFNGREKELRCSIDFLCLEESRSGKH</sequence>
<protein>
    <submittedName>
        <fullName evidence="2">Uncharacterized protein</fullName>
    </submittedName>
</protein>
<name>A0AAV4NQ20_CAEEX</name>
<evidence type="ECO:0000256" key="1">
    <source>
        <dbReference type="SAM" id="Phobius"/>
    </source>
</evidence>
<comment type="caution">
    <text evidence="2">The sequence shown here is derived from an EMBL/GenBank/DDBJ whole genome shotgun (WGS) entry which is preliminary data.</text>
</comment>
<evidence type="ECO:0000313" key="3">
    <source>
        <dbReference type="Proteomes" id="UP001054945"/>
    </source>
</evidence>
<keyword evidence="1" id="KW-1133">Transmembrane helix</keyword>
<accession>A0AAV4NQ20</accession>
<keyword evidence="3" id="KW-1185">Reference proteome</keyword>
<gene>
    <name evidence="2" type="ORF">CEXT_215151</name>
</gene>
<proteinExistence type="predicted"/>
<dbReference type="Proteomes" id="UP001054945">
    <property type="component" value="Unassembled WGS sequence"/>
</dbReference>